<evidence type="ECO:0000256" key="1">
    <source>
        <dbReference type="SAM" id="Coils"/>
    </source>
</evidence>
<dbReference type="InterPro" id="IPR011991">
    <property type="entry name" value="ArsR-like_HTH"/>
</dbReference>
<evidence type="ECO:0000313" key="6">
    <source>
        <dbReference type="Proteomes" id="UP001251085"/>
    </source>
</evidence>
<dbReference type="Pfam" id="PF11800">
    <property type="entry name" value="RP-C_C"/>
    <property type="match status" value="1"/>
</dbReference>
<dbReference type="InterPro" id="IPR005090">
    <property type="entry name" value="RepC_N"/>
</dbReference>
<dbReference type="Gene3D" id="1.10.10.10">
    <property type="entry name" value="Winged helix-like DNA-binding domain superfamily/Winged helix DNA-binding domain"/>
    <property type="match status" value="1"/>
</dbReference>
<reference evidence="6" key="1">
    <citation type="submission" date="2023-07" db="EMBL/GenBank/DDBJ databases">
        <title>Characterization of two Paracoccaceae strains isolated from Phycosphere and proposal of Xinfangfangia lacusdiani sp. nov.</title>
        <authorList>
            <person name="Deng Y."/>
            <person name="Zhang Y.Q."/>
        </authorList>
    </citation>
    <scope>NUCLEOTIDE SEQUENCE [LARGE SCALE GENOMIC DNA]</scope>
    <source>
        <strain evidence="6">CPCC 101403</strain>
    </source>
</reference>
<name>A0ABU3EDR9_9RHOB</name>
<evidence type="ECO:0000313" key="5">
    <source>
        <dbReference type="EMBL" id="MDT1062378.1"/>
    </source>
</evidence>
<dbReference type="InterPro" id="IPR036388">
    <property type="entry name" value="WH-like_DNA-bd_sf"/>
</dbReference>
<protein>
    <submittedName>
        <fullName evidence="5">Plasmid replication protein RepC</fullName>
    </submittedName>
</protein>
<dbReference type="CDD" id="cd00090">
    <property type="entry name" value="HTH_ARSR"/>
    <property type="match status" value="1"/>
</dbReference>
<dbReference type="Pfam" id="PF03428">
    <property type="entry name" value="RP-C"/>
    <property type="match status" value="1"/>
</dbReference>
<dbReference type="InterPro" id="IPR047611">
    <property type="entry name" value="RepABC_RepC"/>
</dbReference>
<feature type="coiled-coil region" evidence="1">
    <location>
        <begin position="142"/>
        <end position="219"/>
    </location>
</feature>
<comment type="caution">
    <text evidence="5">The sequence shown here is derived from an EMBL/GenBank/DDBJ whole genome shotgun (WGS) entry which is preliminary data.</text>
</comment>
<feature type="region of interest" description="Disordered" evidence="2">
    <location>
        <begin position="220"/>
        <end position="256"/>
    </location>
</feature>
<evidence type="ECO:0000259" key="3">
    <source>
        <dbReference type="Pfam" id="PF03428"/>
    </source>
</evidence>
<accession>A0ABU3EDR9</accession>
<keyword evidence="1" id="KW-0175">Coiled coil</keyword>
<dbReference type="RefSeq" id="WP_311759475.1">
    <property type="nucleotide sequence ID" value="NZ_JAVRQI010000007.1"/>
</dbReference>
<feature type="domain" description="Plasmid replication protein C C-terminal" evidence="4">
    <location>
        <begin position="263"/>
        <end position="358"/>
    </location>
</feature>
<proteinExistence type="predicted"/>
<dbReference type="SUPFAM" id="SSF46785">
    <property type="entry name" value="Winged helix' DNA-binding domain"/>
    <property type="match status" value="1"/>
</dbReference>
<dbReference type="NCBIfam" id="NF040974">
    <property type="entry name" value="RepABC_RepC"/>
    <property type="match status" value="1"/>
</dbReference>
<feature type="compositionally biased region" description="Basic and acidic residues" evidence="2">
    <location>
        <begin position="232"/>
        <end position="256"/>
    </location>
</feature>
<dbReference type="Proteomes" id="UP001251085">
    <property type="component" value="Unassembled WGS sequence"/>
</dbReference>
<dbReference type="InterPro" id="IPR021760">
    <property type="entry name" value="RepC_C"/>
</dbReference>
<keyword evidence="6" id="KW-1185">Reference proteome</keyword>
<feature type="domain" description="Plasmid replication protein C N-terminal" evidence="3">
    <location>
        <begin position="25"/>
        <end position="175"/>
    </location>
</feature>
<organism evidence="5 6">
    <name type="scientific">Paracoccus broussonetiae</name>
    <dbReference type="NCBI Taxonomy" id="3075834"/>
    <lineage>
        <taxon>Bacteria</taxon>
        <taxon>Pseudomonadati</taxon>
        <taxon>Pseudomonadota</taxon>
        <taxon>Alphaproteobacteria</taxon>
        <taxon>Rhodobacterales</taxon>
        <taxon>Paracoccaceae</taxon>
        <taxon>Paracoccus</taxon>
    </lineage>
</organism>
<evidence type="ECO:0000259" key="4">
    <source>
        <dbReference type="Pfam" id="PF11800"/>
    </source>
</evidence>
<gene>
    <name evidence="5" type="primary">repC</name>
    <name evidence="5" type="ORF">RM190_10935</name>
</gene>
<evidence type="ECO:0000256" key="2">
    <source>
        <dbReference type="SAM" id="MobiDB-lite"/>
    </source>
</evidence>
<sequence length="363" mass="40629">MLYQPITSFRRAMDAAPVQPRSSRALPAFAVDKWDALRELAVARKHFGLSDRDLTVLQALLSFHPGTKLEDPARMVVFPSNATLCERLNGMPCSTMRRHLARLVDTGLITRRDSPNGKRYRRREGPAFGFDLTPLACRFGAIQSAANALREEQHRIRTLREQIILIRRDLLGLLQVAPDDSLNALAENAAKALRRKLTLEQLESLQAMLNSVVEKLTESAPSADDLGSSDSQNEHHQYNKNKYIPDSDSCHEQADEKPDLEFQEVIASCNQIQELASEPIRDWLSLVRVAEEVRPMMGICASAWQQAVDSMGKIASAVALAAMLQRFDQIRAPGAYLRDLSAKALRREFFPVAMVRSLQGSQL</sequence>
<dbReference type="InterPro" id="IPR036390">
    <property type="entry name" value="WH_DNA-bd_sf"/>
</dbReference>
<dbReference type="EMBL" id="JAVRQI010000007">
    <property type="protein sequence ID" value="MDT1062378.1"/>
    <property type="molecule type" value="Genomic_DNA"/>
</dbReference>